<organism evidence="1 2">
    <name type="scientific">Prunus dulcis</name>
    <name type="common">Almond</name>
    <name type="synonym">Amygdalus dulcis</name>
    <dbReference type="NCBI Taxonomy" id="3755"/>
    <lineage>
        <taxon>Eukaryota</taxon>
        <taxon>Viridiplantae</taxon>
        <taxon>Streptophyta</taxon>
        <taxon>Embryophyta</taxon>
        <taxon>Tracheophyta</taxon>
        <taxon>Spermatophyta</taxon>
        <taxon>Magnoliopsida</taxon>
        <taxon>eudicotyledons</taxon>
        <taxon>Gunneridae</taxon>
        <taxon>Pentapetalae</taxon>
        <taxon>rosids</taxon>
        <taxon>fabids</taxon>
        <taxon>Rosales</taxon>
        <taxon>Rosaceae</taxon>
        <taxon>Amygdaloideae</taxon>
        <taxon>Amygdaleae</taxon>
        <taxon>Prunus</taxon>
    </lineage>
</organism>
<dbReference type="PANTHER" id="PTHR32487">
    <property type="entry name" value="3-OXO-DELTA(4,5)-STEROID 5-BETA-REDUCTASE"/>
    <property type="match status" value="1"/>
</dbReference>
<name>A0A5E4EBK9_PRUDU</name>
<evidence type="ECO:0000313" key="2">
    <source>
        <dbReference type="Proteomes" id="UP000327085"/>
    </source>
</evidence>
<proteinExistence type="predicted"/>
<dbReference type="InParanoid" id="A0A5E4EBK9"/>
<dbReference type="OMA" id="PPICKHE"/>
<dbReference type="Gramene" id="VVA11971">
    <property type="protein sequence ID" value="VVA11971"/>
    <property type="gene ID" value="Prudul26B015421"/>
</dbReference>
<protein>
    <submittedName>
        <fullName evidence="1">PREDICTED: 3-oxo-Delta(4 5)-steroid</fullName>
    </submittedName>
</protein>
<reference evidence="2" key="1">
    <citation type="journal article" date="2020" name="Plant J.">
        <title>Transposons played a major role in the diversification between the closely related almond and peach genomes: results from the almond genome sequence.</title>
        <authorList>
            <person name="Alioto T."/>
            <person name="Alexiou K.G."/>
            <person name="Bardil A."/>
            <person name="Barteri F."/>
            <person name="Castanera R."/>
            <person name="Cruz F."/>
            <person name="Dhingra A."/>
            <person name="Duval H."/>
            <person name="Fernandez I Marti A."/>
            <person name="Frias L."/>
            <person name="Galan B."/>
            <person name="Garcia J.L."/>
            <person name="Howad W."/>
            <person name="Gomez-Garrido J."/>
            <person name="Gut M."/>
            <person name="Julca I."/>
            <person name="Morata J."/>
            <person name="Puigdomenech P."/>
            <person name="Ribeca P."/>
            <person name="Rubio Cabetas M.J."/>
            <person name="Vlasova A."/>
            <person name="Wirthensohn M."/>
            <person name="Garcia-Mas J."/>
            <person name="Gabaldon T."/>
            <person name="Casacuberta J.M."/>
            <person name="Arus P."/>
        </authorList>
    </citation>
    <scope>NUCLEOTIDE SEQUENCE [LARGE SCALE GENOMIC DNA]</scope>
    <source>
        <strain evidence="2">cv. Texas</strain>
    </source>
</reference>
<dbReference type="PANTHER" id="PTHR32487:SF32">
    <property type="entry name" value="NAD-DEPENDENT EPIMERASE_DEHYDRATASE DOMAIN-CONTAINING PROTEIN"/>
    <property type="match status" value="1"/>
</dbReference>
<gene>
    <name evidence="1" type="ORF">ALMOND_2B015421</name>
</gene>
<dbReference type="Gene3D" id="3.40.50.720">
    <property type="entry name" value="NAD(P)-binding Rossmann-like Domain"/>
    <property type="match status" value="1"/>
</dbReference>
<accession>A0A5E4EBK9</accession>
<dbReference type="EMBL" id="CABIKO010000004">
    <property type="protein sequence ID" value="VVA11971.1"/>
    <property type="molecule type" value="Genomic_DNA"/>
</dbReference>
<dbReference type="AlphaFoldDB" id="A0A5E4EBK9"/>
<dbReference type="Proteomes" id="UP000327085">
    <property type="component" value="Chromosome 1"/>
</dbReference>
<evidence type="ECO:0000313" key="1">
    <source>
        <dbReference type="EMBL" id="VVA11971.1"/>
    </source>
</evidence>
<sequence>MSWWWAGAIGAAKKKHEYDDHEAPRSFKSVGLVPGRSTGSHAVHAQIGALTTPLNTSNATSPTQLAEEFEIEEYGFDEGFSLVEMMRDKGGVWEEIVGENQLRHAKLEEVGLWEVVEVVLGGGAQLSSMNKNKEHGFCGFRNSRNSFVYWIDKMKAHKIVP</sequence>